<gene>
    <name evidence="2" type="ORF">DDK22_16625</name>
</gene>
<sequence length="241" mass="26749">MTTTTMKLRGRGPAKNPTQTVGSKASALVHLHCGVPITDSLAIAREFRRLHKDVLRALDNLIEDGTLNERDFAPVAYTDTKGEKRRAIELTERGALVAMPFIGGRNARAGQVRLVDAFLAMRKQLTARKGTDWIKARREAADNYAVVSEMLAMRREAEGKATKAHHYANEARLINFAFAGTFAPIDRGELTQPELRILSRLEIRNSALIGMGKTYEERKVAMVAYAADLRAAQVARLQEPH</sequence>
<organism evidence="2 3">
    <name type="scientific">Cupriavidus necator</name>
    <name type="common">Alcaligenes eutrophus</name>
    <name type="synonym">Ralstonia eutropha</name>
    <dbReference type="NCBI Taxonomy" id="106590"/>
    <lineage>
        <taxon>Bacteria</taxon>
        <taxon>Pseudomonadati</taxon>
        <taxon>Pseudomonadota</taxon>
        <taxon>Betaproteobacteria</taxon>
        <taxon>Burkholderiales</taxon>
        <taxon>Burkholderiaceae</taxon>
        <taxon>Cupriavidus</taxon>
    </lineage>
</organism>
<evidence type="ECO:0000256" key="1">
    <source>
        <dbReference type="SAM" id="MobiDB-lite"/>
    </source>
</evidence>
<dbReference type="AlphaFoldDB" id="A0A367PJT7"/>
<name>A0A367PJT7_CUPNE</name>
<dbReference type="RefSeq" id="WP_114132853.1">
    <property type="nucleotide sequence ID" value="NZ_CP068434.1"/>
</dbReference>
<comment type="caution">
    <text evidence="2">The sequence shown here is derived from an EMBL/GenBank/DDBJ whole genome shotgun (WGS) entry which is preliminary data.</text>
</comment>
<proteinExistence type="predicted"/>
<dbReference type="EMBL" id="QDHA01000039">
    <property type="protein sequence ID" value="RCJ07305.1"/>
    <property type="molecule type" value="Genomic_DNA"/>
</dbReference>
<feature type="region of interest" description="Disordered" evidence="1">
    <location>
        <begin position="1"/>
        <end position="21"/>
    </location>
</feature>
<protein>
    <submittedName>
        <fullName evidence="2">Uncharacterized protein</fullName>
    </submittedName>
</protein>
<evidence type="ECO:0000313" key="2">
    <source>
        <dbReference type="EMBL" id="RCJ07305.1"/>
    </source>
</evidence>
<dbReference type="Proteomes" id="UP000253501">
    <property type="component" value="Unassembled WGS sequence"/>
</dbReference>
<dbReference type="Pfam" id="PF09669">
    <property type="entry name" value="Phage_pRha"/>
    <property type="match status" value="1"/>
</dbReference>
<evidence type="ECO:0000313" key="3">
    <source>
        <dbReference type="Proteomes" id="UP000253501"/>
    </source>
</evidence>
<dbReference type="InterPro" id="IPR014054">
    <property type="entry name" value="Phage_regulatory_Rha"/>
</dbReference>
<accession>A0A367PJT7</accession>
<reference evidence="2 3" key="1">
    <citation type="submission" date="2018-04" db="EMBL/GenBank/DDBJ databases">
        <title>Cupriavidus necator CR12 genome sequencing and assembly.</title>
        <authorList>
            <person name="Ben Fekih I."/>
            <person name="Mazhar H.S."/>
            <person name="Bello S.K."/>
            <person name="Rensing C."/>
        </authorList>
    </citation>
    <scope>NUCLEOTIDE SEQUENCE [LARGE SCALE GENOMIC DNA]</scope>
    <source>
        <strain evidence="2 3">CR12</strain>
    </source>
</reference>